<gene>
    <name evidence="1" type="ORF">LshimejAT787_2500390</name>
</gene>
<protein>
    <submittedName>
        <fullName evidence="1">Uncharacterized protein</fullName>
    </submittedName>
</protein>
<dbReference type="Proteomes" id="UP001063166">
    <property type="component" value="Unassembled WGS sequence"/>
</dbReference>
<sequence>MPPVSLHKKTLQAYVLLMATRSIFMPFESLEEACQQFDLDLATILAVEETRYLNRRSPVPKAGNLHLAWVYSENPDHHDRFINMLHVSPHVFQIILILIENHPIFTNYSNLGQTPVKQQLAVTLYRMGRFGNAASVEDIARTAGCGEGSVENYTDRCFTAIESLHGMFVRRLTSAEKEVEKQWMDQQLGFKGTWREGWLMYDGTIVVLFRKPGLNGDAYYTRKCNYGLNVQASSNFCNIAII</sequence>
<accession>A0A9P3Q2J5</accession>
<proteinExistence type="predicted"/>
<name>A0A9P3Q2J5_LYOSH</name>
<evidence type="ECO:0000313" key="2">
    <source>
        <dbReference type="Proteomes" id="UP001063166"/>
    </source>
</evidence>
<comment type="caution">
    <text evidence="1">The sequence shown here is derived from an EMBL/GenBank/DDBJ whole genome shotgun (WGS) entry which is preliminary data.</text>
</comment>
<organism evidence="1 2">
    <name type="scientific">Lyophyllum shimeji</name>
    <name type="common">Hon-shimeji</name>
    <name type="synonym">Tricholoma shimeji</name>
    <dbReference type="NCBI Taxonomy" id="47721"/>
    <lineage>
        <taxon>Eukaryota</taxon>
        <taxon>Fungi</taxon>
        <taxon>Dikarya</taxon>
        <taxon>Basidiomycota</taxon>
        <taxon>Agaricomycotina</taxon>
        <taxon>Agaricomycetes</taxon>
        <taxon>Agaricomycetidae</taxon>
        <taxon>Agaricales</taxon>
        <taxon>Tricholomatineae</taxon>
        <taxon>Lyophyllaceae</taxon>
        <taxon>Lyophyllum</taxon>
    </lineage>
</organism>
<keyword evidence="2" id="KW-1185">Reference proteome</keyword>
<evidence type="ECO:0000313" key="1">
    <source>
        <dbReference type="EMBL" id="GLB45647.1"/>
    </source>
</evidence>
<dbReference type="AlphaFoldDB" id="A0A9P3Q2J5"/>
<dbReference type="OrthoDB" id="2408877at2759"/>
<dbReference type="EMBL" id="BRPK01000025">
    <property type="protein sequence ID" value="GLB45647.1"/>
    <property type="molecule type" value="Genomic_DNA"/>
</dbReference>
<reference evidence="1" key="1">
    <citation type="submission" date="2022-07" db="EMBL/GenBank/DDBJ databases">
        <title>The genome of Lyophyllum shimeji provides insight into the initial evolution of ectomycorrhizal fungal genome.</title>
        <authorList>
            <person name="Kobayashi Y."/>
            <person name="Shibata T."/>
            <person name="Hirakawa H."/>
            <person name="Shigenobu S."/>
            <person name="Nishiyama T."/>
            <person name="Yamada A."/>
            <person name="Hasebe M."/>
            <person name="Kawaguchi M."/>
        </authorList>
    </citation>
    <scope>NUCLEOTIDE SEQUENCE</scope>
    <source>
        <strain evidence="1">AT787</strain>
    </source>
</reference>